<dbReference type="AlphaFoldDB" id="A0A3E2BMW2"/>
<gene>
    <name evidence="4" type="ORF">OP8BY_2109</name>
</gene>
<dbReference type="Gene3D" id="3.20.20.480">
    <property type="entry name" value="Trimethylamine methyltransferase-like"/>
    <property type="match status" value="1"/>
</dbReference>
<dbReference type="GO" id="GO:0008168">
    <property type="term" value="F:methyltransferase activity"/>
    <property type="evidence" value="ECO:0007669"/>
    <property type="project" value="UniProtKB-KW"/>
</dbReference>
<keyword evidence="2" id="KW-0489">Methyltransferase</keyword>
<dbReference type="EMBL" id="QUAH01000005">
    <property type="protein sequence ID" value="RFT16103.1"/>
    <property type="molecule type" value="Genomic_DNA"/>
</dbReference>
<organism evidence="4 5">
    <name type="scientific">Candidatus Saccharicenans subterraneus</name>
    <dbReference type="NCBI Taxonomy" id="2508984"/>
    <lineage>
        <taxon>Bacteria</taxon>
        <taxon>Candidatus Aminicenantota</taxon>
        <taxon>Candidatus Aminicenantia</taxon>
        <taxon>Candidatus Aminicenantales</taxon>
        <taxon>Candidatus Saccharicenantaceae</taxon>
        <taxon>Candidatus Saccharicenans</taxon>
    </lineage>
</organism>
<dbReference type="Proteomes" id="UP000257323">
    <property type="component" value="Unassembled WGS sequence"/>
</dbReference>
<evidence type="ECO:0000256" key="3">
    <source>
        <dbReference type="ARBA" id="ARBA00022679"/>
    </source>
</evidence>
<sequence length="493" mass="54316">MTEEVLRPRVRFLSQQAVEQIIEESFELLEKVGLFIENEEALKLLADAGQKIDRAKNRVFIERGLVEKCLKTCPPEIRLYDLEGSREYLVGRDEVHFDPGSAAIKILDSTTLKEREAGTSDLVTLYQLVETLENLDFQSTALVSADVPKEMADIYRLYLGLLFSRKPFVTGIFRVESLKPMLDLLVAARGGEKALAEKPLAIFDACPSPPLKWSRLTAQSLIDCSRLGVPSELIPMGLTGATSPVTLAGTLVQQLAESFGGLVICQLARPGAPVIFGGSPAGFDMRKGTTPMGAPETMMIDCAFAQVAKHLNLPTHAYMGLSDSKLVDAQAGLETAMGATLAALAGINVVSGAGMLNFESTQSLEKLVIDNDICGQALRLVRGIALREKPLAVHLFSELGQDFNFLVLPHTRKWYRQEHYFSSVLDRDVYDTWTALGRLDIFQRAGKEIARRLSLYQRPELCREKAGELRKIMKAYAASCGLDRLPEVPGLKE</sequence>
<name>A0A3E2BMW2_9BACT</name>
<reference evidence="4 5" key="1">
    <citation type="submission" date="2018-08" db="EMBL/GenBank/DDBJ databases">
        <title>Genome analysis of the thermophilic bacterium of the candidate phylum Aminicenantes from deep subsurface aquifer revealed its physiology and ecological role.</title>
        <authorList>
            <person name="Kadnikov V.V."/>
            <person name="Mardanov A.V."/>
            <person name="Beletsky A.V."/>
            <person name="Karnachuk O.V."/>
            <person name="Ravin N.V."/>
        </authorList>
    </citation>
    <scope>NUCLEOTIDE SEQUENCE [LARGE SCALE GENOMIC DNA]</scope>
    <source>
        <strain evidence="4">BY38</strain>
    </source>
</reference>
<evidence type="ECO:0000313" key="5">
    <source>
        <dbReference type="Proteomes" id="UP000257323"/>
    </source>
</evidence>
<dbReference type="InterPro" id="IPR038601">
    <property type="entry name" value="MttB-like_sf"/>
</dbReference>
<dbReference type="GO" id="GO:0015948">
    <property type="term" value="P:methanogenesis"/>
    <property type="evidence" value="ECO:0007669"/>
    <property type="project" value="InterPro"/>
</dbReference>
<evidence type="ECO:0008006" key="6">
    <source>
        <dbReference type="Google" id="ProtNLM"/>
    </source>
</evidence>
<dbReference type="Pfam" id="PF06253">
    <property type="entry name" value="MTTB"/>
    <property type="match status" value="1"/>
</dbReference>
<comment type="similarity">
    <text evidence="1">Belongs to the trimethylamine methyltransferase family.</text>
</comment>
<dbReference type="InterPro" id="IPR010426">
    <property type="entry name" value="MTTB_MeTrfase"/>
</dbReference>
<evidence type="ECO:0000256" key="2">
    <source>
        <dbReference type="ARBA" id="ARBA00022603"/>
    </source>
</evidence>
<evidence type="ECO:0000256" key="1">
    <source>
        <dbReference type="ARBA" id="ARBA00007137"/>
    </source>
</evidence>
<protein>
    <recommendedName>
        <fullName evidence="6">Trimethylamine methyltransferase</fullName>
    </recommendedName>
</protein>
<keyword evidence="3" id="KW-0808">Transferase</keyword>
<evidence type="ECO:0000313" key="4">
    <source>
        <dbReference type="EMBL" id="RFT16103.1"/>
    </source>
</evidence>
<dbReference type="GO" id="GO:0032259">
    <property type="term" value="P:methylation"/>
    <property type="evidence" value="ECO:0007669"/>
    <property type="project" value="UniProtKB-KW"/>
</dbReference>
<accession>A0A3E2BMW2</accession>
<proteinExistence type="inferred from homology"/>
<comment type="caution">
    <text evidence="4">The sequence shown here is derived from an EMBL/GenBank/DDBJ whole genome shotgun (WGS) entry which is preliminary data.</text>
</comment>